<evidence type="ECO:0000313" key="6">
    <source>
        <dbReference type="EMBL" id="QOW01939.1"/>
    </source>
</evidence>
<name>A0A7M2XW07_9NOCA</name>
<dbReference type="Gene3D" id="1.10.443.10">
    <property type="entry name" value="Intergrase catalytic core"/>
    <property type="match status" value="1"/>
</dbReference>
<evidence type="ECO:0000256" key="3">
    <source>
        <dbReference type="PROSITE-ProRule" id="PRU01248"/>
    </source>
</evidence>
<keyword evidence="7" id="KW-1185">Reference proteome</keyword>
<feature type="domain" description="Core-binding (CB)" evidence="5">
    <location>
        <begin position="5"/>
        <end position="94"/>
    </location>
</feature>
<reference evidence="6 7" key="1">
    <citation type="submission" date="2020-10" db="EMBL/GenBank/DDBJ databases">
        <title>Whole genome sequence of oil-degrading bacteria Rhodococcus pyridinivorans strain 5Ap.</title>
        <authorList>
            <person name="Akhremchuk A.E."/>
            <person name="Valentovich L.N."/>
            <person name="Charniauskaya M.I."/>
            <person name="Bukliarevich H.A."/>
            <person name="Titok M.A."/>
        </authorList>
    </citation>
    <scope>NUCLEOTIDE SEQUENCE [LARGE SCALE GENOMIC DNA]</scope>
    <source>
        <strain evidence="6 7">5Ap</strain>
        <plasmid evidence="6 7">pSID</plasmid>
    </source>
</reference>
<dbReference type="PANTHER" id="PTHR30349">
    <property type="entry name" value="PHAGE INTEGRASE-RELATED"/>
    <property type="match status" value="1"/>
</dbReference>
<dbReference type="PROSITE" id="PS51898">
    <property type="entry name" value="TYR_RECOMBINASE"/>
    <property type="match status" value="1"/>
</dbReference>
<dbReference type="PROSITE" id="PS51900">
    <property type="entry name" value="CB"/>
    <property type="match status" value="1"/>
</dbReference>
<dbReference type="PANTHER" id="PTHR30349:SF81">
    <property type="entry name" value="TYROSINE RECOMBINASE XERC"/>
    <property type="match status" value="1"/>
</dbReference>
<dbReference type="EMBL" id="CP063453">
    <property type="protein sequence ID" value="QOW01939.1"/>
    <property type="molecule type" value="Genomic_DNA"/>
</dbReference>
<evidence type="ECO:0000256" key="1">
    <source>
        <dbReference type="ARBA" id="ARBA00023125"/>
    </source>
</evidence>
<dbReference type="InterPro" id="IPR044068">
    <property type="entry name" value="CB"/>
</dbReference>
<organism evidence="6 7">
    <name type="scientific">Rhodococcus pyridinivorans</name>
    <dbReference type="NCBI Taxonomy" id="103816"/>
    <lineage>
        <taxon>Bacteria</taxon>
        <taxon>Bacillati</taxon>
        <taxon>Actinomycetota</taxon>
        <taxon>Actinomycetes</taxon>
        <taxon>Mycobacteriales</taxon>
        <taxon>Nocardiaceae</taxon>
        <taxon>Rhodococcus</taxon>
    </lineage>
</organism>
<evidence type="ECO:0000259" key="4">
    <source>
        <dbReference type="PROSITE" id="PS51898"/>
    </source>
</evidence>
<dbReference type="GO" id="GO:0003677">
    <property type="term" value="F:DNA binding"/>
    <property type="evidence" value="ECO:0007669"/>
    <property type="project" value="UniProtKB-UniRule"/>
</dbReference>
<dbReference type="InterPro" id="IPR050090">
    <property type="entry name" value="Tyrosine_recombinase_XerCD"/>
</dbReference>
<dbReference type="AlphaFoldDB" id="A0A7M2XW07"/>
<accession>A0A7M2XW07</accession>
<feature type="domain" description="Tyr recombinase" evidence="4">
    <location>
        <begin position="115"/>
        <end position="327"/>
    </location>
</feature>
<evidence type="ECO:0000256" key="2">
    <source>
        <dbReference type="ARBA" id="ARBA00023172"/>
    </source>
</evidence>
<protein>
    <submittedName>
        <fullName evidence="6">Tyrosine-type recombinase/integrase</fullName>
    </submittedName>
</protein>
<dbReference type="SUPFAM" id="SSF56349">
    <property type="entry name" value="DNA breaking-rejoining enzymes"/>
    <property type="match status" value="1"/>
</dbReference>
<sequence>MPNIGSLAARFDEFLVYRSTGKPSEATLKAYRQDFTAIAELLAAHTGVPADDLACNVVDKDRIRAAFAAYADTHSPASIRRCWSTWNALCSYLFTSDLIVANPMDAVLRPKVAKTVPKAFDQDAVEKLLTALTTDEDDNAHAWRERDLAIVLTALLTGCRLSELVTLNIGDFRDLDDTGRLKAITVHGKGNKQRVLTAEPALVDVLTSYLDSRLQRFPGSGKARTSPAASPWRRLRATDPLFLGADGERITAPTIQYRVERAYRRAGVNGQRAKGALVHQLRHTFATSLADSDVNIYTLMRLLGHESMTTTQRYTQGAGKETRAASAANPVYRLIEKNETRH</sequence>
<evidence type="ECO:0000259" key="5">
    <source>
        <dbReference type="PROSITE" id="PS51900"/>
    </source>
</evidence>
<dbReference type="RefSeq" id="WP_193904207.1">
    <property type="nucleotide sequence ID" value="NZ_CP063453.1"/>
</dbReference>
<dbReference type="InterPro" id="IPR010998">
    <property type="entry name" value="Integrase_recombinase_N"/>
</dbReference>
<keyword evidence="1 3" id="KW-0238">DNA-binding</keyword>
<dbReference type="InterPro" id="IPR011010">
    <property type="entry name" value="DNA_brk_join_enz"/>
</dbReference>
<evidence type="ECO:0000313" key="7">
    <source>
        <dbReference type="Proteomes" id="UP000593818"/>
    </source>
</evidence>
<keyword evidence="6" id="KW-0614">Plasmid</keyword>
<dbReference type="GO" id="GO:0006310">
    <property type="term" value="P:DNA recombination"/>
    <property type="evidence" value="ECO:0007669"/>
    <property type="project" value="UniProtKB-KW"/>
</dbReference>
<dbReference type="Gene3D" id="1.10.150.130">
    <property type="match status" value="1"/>
</dbReference>
<gene>
    <name evidence="6" type="ORF">INP59_26565</name>
</gene>
<dbReference type="InterPro" id="IPR013762">
    <property type="entry name" value="Integrase-like_cat_sf"/>
</dbReference>
<dbReference type="InterPro" id="IPR002104">
    <property type="entry name" value="Integrase_catalytic"/>
</dbReference>
<dbReference type="Proteomes" id="UP000593818">
    <property type="component" value="Plasmid pSID"/>
</dbReference>
<dbReference type="GO" id="GO:0015074">
    <property type="term" value="P:DNA integration"/>
    <property type="evidence" value="ECO:0007669"/>
    <property type="project" value="InterPro"/>
</dbReference>
<proteinExistence type="predicted"/>
<dbReference type="Pfam" id="PF00589">
    <property type="entry name" value="Phage_integrase"/>
    <property type="match status" value="1"/>
</dbReference>
<keyword evidence="2" id="KW-0233">DNA recombination</keyword>
<geneLocation type="plasmid" evidence="6 7">
    <name>pSID</name>
</geneLocation>